<proteinExistence type="predicted"/>
<dbReference type="EMBL" id="WJXW01000019">
    <property type="protein sequence ID" value="KAF9728628.1"/>
    <property type="molecule type" value="Genomic_DNA"/>
</dbReference>
<name>A0A9P6G4N1_9PLEO</name>
<organism evidence="2 3">
    <name type="scientific">Paraphaeosphaeria minitans</name>
    <dbReference type="NCBI Taxonomy" id="565426"/>
    <lineage>
        <taxon>Eukaryota</taxon>
        <taxon>Fungi</taxon>
        <taxon>Dikarya</taxon>
        <taxon>Ascomycota</taxon>
        <taxon>Pezizomycotina</taxon>
        <taxon>Dothideomycetes</taxon>
        <taxon>Pleosporomycetidae</taxon>
        <taxon>Pleosporales</taxon>
        <taxon>Massarineae</taxon>
        <taxon>Didymosphaeriaceae</taxon>
        <taxon>Paraphaeosphaeria</taxon>
    </lineage>
</organism>
<protein>
    <submittedName>
        <fullName evidence="2">Uncharacterized protein</fullName>
    </submittedName>
</protein>
<comment type="caution">
    <text evidence="2">The sequence shown here is derived from an EMBL/GenBank/DDBJ whole genome shotgun (WGS) entry which is preliminary data.</text>
</comment>
<accession>A0A9P6G4N1</accession>
<evidence type="ECO:0000256" key="1">
    <source>
        <dbReference type="SAM" id="MobiDB-lite"/>
    </source>
</evidence>
<gene>
    <name evidence="2" type="ORF">PMIN01_13456</name>
</gene>
<dbReference type="AlphaFoldDB" id="A0A9P6G4N1"/>
<evidence type="ECO:0000313" key="2">
    <source>
        <dbReference type="EMBL" id="KAF9728628.1"/>
    </source>
</evidence>
<dbReference type="Proteomes" id="UP000756921">
    <property type="component" value="Unassembled WGS sequence"/>
</dbReference>
<feature type="region of interest" description="Disordered" evidence="1">
    <location>
        <begin position="1"/>
        <end position="42"/>
    </location>
</feature>
<reference evidence="2" key="1">
    <citation type="journal article" date="2020" name="Mol. Plant Microbe Interact.">
        <title>Genome Sequence of the Biocontrol Agent Coniothyrium minitans strain Conio (IMI 134523).</title>
        <authorList>
            <person name="Patel D."/>
            <person name="Shittu T.A."/>
            <person name="Baroncelli R."/>
            <person name="Muthumeenakshi S."/>
            <person name="Osborne T.H."/>
            <person name="Janganan T.K."/>
            <person name="Sreenivasaprasad S."/>
        </authorList>
    </citation>
    <scope>NUCLEOTIDE SEQUENCE</scope>
    <source>
        <strain evidence="2">Conio</strain>
    </source>
</reference>
<evidence type="ECO:0000313" key="3">
    <source>
        <dbReference type="Proteomes" id="UP000756921"/>
    </source>
</evidence>
<sequence length="143" mass="15778">MSPSTLQPSPPIGIPNRQRPSSIADDYGTGPQKSKLIPITPRNGYYRRCGSGNASAPGLYQDTGAGLEDKELWSLDHEFAPLEEAPLPPKPRHPQVIFEKQQIDKAREEHKIAALRRKQVAKTPKLRSIEEIAGENTAGDCQK</sequence>
<keyword evidence="3" id="KW-1185">Reference proteome</keyword>